<feature type="binding site" evidence="8">
    <location>
        <position position="91"/>
    </location>
    <ligand>
        <name>Zn(2+)</name>
        <dbReference type="ChEBI" id="CHEBI:29105"/>
        <note>catalytic</note>
    </ligand>
</feature>
<evidence type="ECO:0000313" key="10">
    <source>
        <dbReference type="EMBL" id="MBB5021719.1"/>
    </source>
</evidence>
<dbReference type="PANTHER" id="PTHR11079">
    <property type="entry name" value="CYTOSINE DEAMINASE FAMILY MEMBER"/>
    <property type="match status" value="1"/>
</dbReference>
<dbReference type="EMBL" id="JACHID010000005">
    <property type="protein sequence ID" value="MBB5021719.1"/>
    <property type="molecule type" value="Genomic_DNA"/>
</dbReference>
<evidence type="ECO:0000259" key="9">
    <source>
        <dbReference type="PROSITE" id="PS51747"/>
    </source>
</evidence>
<dbReference type="PANTHER" id="PTHR11079:SF202">
    <property type="entry name" value="TRNA-SPECIFIC ADENOSINE DEAMINASE"/>
    <property type="match status" value="1"/>
</dbReference>
<dbReference type="InterPro" id="IPR016192">
    <property type="entry name" value="APOBEC/CMP_deaminase_Zn-bd"/>
</dbReference>
<dbReference type="CDD" id="cd01285">
    <property type="entry name" value="nucleoside_deaminase"/>
    <property type="match status" value="1"/>
</dbReference>
<reference evidence="10 11" key="1">
    <citation type="submission" date="2020-08" db="EMBL/GenBank/DDBJ databases">
        <title>Genomic Encyclopedia of Type Strains, Phase IV (KMG-IV): sequencing the most valuable type-strain genomes for metagenomic binning, comparative biology and taxonomic classification.</title>
        <authorList>
            <person name="Goeker M."/>
        </authorList>
    </citation>
    <scope>NUCLEOTIDE SEQUENCE [LARGE SCALE GENOMIC DNA]</scope>
    <source>
        <strain evidence="10 11">DSM 22071</strain>
    </source>
</reference>
<keyword evidence="4 8" id="KW-0479">Metal-binding</keyword>
<dbReference type="GO" id="GO:0052717">
    <property type="term" value="F:tRNA-specific adenosine-34 deaminase activity"/>
    <property type="evidence" value="ECO:0007669"/>
    <property type="project" value="UniProtKB-UniRule"/>
</dbReference>
<evidence type="ECO:0000256" key="8">
    <source>
        <dbReference type="HAMAP-Rule" id="MF_00972"/>
    </source>
</evidence>
<evidence type="ECO:0000256" key="1">
    <source>
        <dbReference type="ARBA" id="ARBA00010669"/>
    </source>
</evidence>
<feature type="active site" description="Proton donor" evidence="8">
    <location>
        <position position="60"/>
    </location>
</feature>
<dbReference type="HAMAP" id="MF_00972">
    <property type="entry name" value="tRNA_aden_deaminase"/>
    <property type="match status" value="1"/>
</dbReference>
<dbReference type="Proteomes" id="UP000528322">
    <property type="component" value="Unassembled WGS sequence"/>
</dbReference>
<feature type="binding site" evidence="8">
    <location>
        <position position="58"/>
    </location>
    <ligand>
        <name>Zn(2+)</name>
        <dbReference type="ChEBI" id="CHEBI:29105"/>
        <note>catalytic</note>
    </ligand>
</feature>
<proteinExistence type="inferred from homology"/>
<sequence length="159" mass="18087">MSPYFTQFDHDHMEIALEEAHAAGERGEVPVGAVAVYDKVLIARHGNRREELDDPSAHAEILVLREAAKQMKSWRLTGVHLYVTLEPCIMCCGALMAARIERLYYGCRDDRFGGQSLYHLLTDARLNHQVDARSGLQEAACKKLLDDFFRTRRNSLLNK</sequence>
<dbReference type="InterPro" id="IPR028883">
    <property type="entry name" value="tRNA_aden_deaminase"/>
</dbReference>
<keyword evidence="3 8" id="KW-0819">tRNA processing</keyword>
<accession>A0A7W8DGU4</accession>
<evidence type="ECO:0000256" key="5">
    <source>
        <dbReference type="ARBA" id="ARBA00022801"/>
    </source>
</evidence>
<dbReference type="Pfam" id="PF14437">
    <property type="entry name" value="MafB19-deam"/>
    <property type="match status" value="1"/>
</dbReference>
<dbReference type="InterPro" id="IPR016193">
    <property type="entry name" value="Cytidine_deaminase-like"/>
</dbReference>
<evidence type="ECO:0000256" key="4">
    <source>
        <dbReference type="ARBA" id="ARBA00022723"/>
    </source>
</evidence>
<dbReference type="RefSeq" id="WP_246347246.1">
    <property type="nucleotide sequence ID" value="NZ_JACHID010000005.1"/>
</dbReference>
<dbReference type="PROSITE" id="PS00903">
    <property type="entry name" value="CYT_DCMP_DEAMINASES_1"/>
    <property type="match status" value="1"/>
</dbReference>
<evidence type="ECO:0000256" key="7">
    <source>
        <dbReference type="ARBA" id="ARBA00048045"/>
    </source>
</evidence>
<keyword evidence="11" id="KW-1185">Reference proteome</keyword>
<evidence type="ECO:0000256" key="2">
    <source>
        <dbReference type="ARBA" id="ARBA00011738"/>
    </source>
</evidence>
<comment type="function">
    <text evidence="8">Catalyzes the deamination of adenosine to inosine at the wobble position 34 of tRNA(Arg2).</text>
</comment>
<dbReference type="InterPro" id="IPR058535">
    <property type="entry name" value="MafB19-deam"/>
</dbReference>
<dbReference type="AlphaFoldDB" id="A0A7W8DGU4"/>
<comment type="subunit">
    <text evidence="2 8">Homodimer.</text>
</comment>
<evidence type="ECO:0000313" key="11">
    <source>
        <dbReference type="Proteomes" id="UP000528322"/>
    </source>
</evidence>
<comment type="cofactor">
    <cofactor evidence="8">
        <name>Zn(2+)</name>
        <dbReference type="ChEBI" id="CHEBI:29105"/>
    </cofactor>
    <text evidence="8">Binds 1 zinc ion per subunit.</text>
</comment>
<comment type="similarity">
    <text evidence="1">Belongs to the cytidine and deoxycytidylate deaminase family. ADAT2 subfamily.</text>
</comment>
<comment type="caution">
    <text evidence="10">The sequence shown here is derived from an EMBL/GenBank/DDBJ whole genome shotgun (WGS) entry which is preliminary data.</text>
</comment>
<dbReference type="SUPFAM" id="SSF53927">
    <property type="entry name" value="Cytidine deaminase-like"/>
    <property type="match status" value="1"/>
</dbReference>
<dbReference type="InterPro" id="IPR002125">
    <property type="entry name" value="CMP_dCMP_dom"/>
</dbReference>
<organism evidence="10 11">
    <name type="scientific">Desulfurispira natronophila</name>
    <dbReference type="NCBI Taxonomy" id="682562"/>
    <lineage>
        <taxon>Bacteria</taxon>
        <taxon>Pseudomonadati</taxon>
        <taxon>Chrysiogenota</taxon>
        <taxon>Chrysiogenia</taxon>
        <taxon>Chrysiogenales</taxon>
        <taxon>Chrysiogenaceae</taxon>
        <taxon>Desulfurispira</taxon>
    </lineage>
</organism>
<evidence type="ECO:0000256" key="3">
    <source>
        <dbReference type="ARBA" id="ARBA00022694"/>
    </source>
</evidence>
<name>A0A7W8DGU4_9BACT</name>
<dbReference type="GO" id="GO:0002100">
    <property type="term" value="P:tRNA wobble adenosine to inosine editing"/>
    <property type="evidence" value="ECO:0007669"/>
    <property type="project" value="UniProtKB-UniRule"/>
</dbReference>
<dbReference type="PROSITE" id="PS51747">
    <property type="entry name" value="CYT_DCMP_DEAMINASES_2"/>
    <property type="match status" value="1"/>
</dbReference>
<dbReference type="GO" id="GO:0008270">
    <property type="term" value="F:zinc ion binding"/>
    <property type="evidence" value="ECO:0007669"/>
    <property type="project" value="UniProtKB-UniRule"/>
</dbReference>
<dbReference type="Gene3D" id="3.40.140.10">
    <property type="entry name" value="Cytidine Deaminase, domain 2"/>
    <property type="match status" value="1"/>
</dbReference>
<gene>
    <name evidence="8" type="primary">tadA</name>
    <name evidence="10" type="ORF">HNR37_001032</name>
</gene>
<protein>
    <recommendedName>
        <fullName evidence="8">tRNA-specific adenosine deaminase</fullName>
        <ecNumber evidence="8">3.5.4.33</ecNumber>
    </recommendedName>
</protein>
<comment type="catalytic activity">
    <reaction evidence="7 8">
        <text>adenosine(34) in tRNA + H2O + H(+) = inosine(34) in tRNA + NH4(+)</text>
        <dbReference type="Rhea" id="RHEA:43168"/>
        <dbReference type="Rhea" id="RHEA-COMP:10373"/>
        <dbReference type="Rhea" id="RHEA-COMP:10374"/>
        <dbReference type="ChEBI" id="CHEBI:15377"/>
        <dbReference type="ChEBI" id="CHEBI:15378"/>
        <dbReference type="ChEBI" id="CHEBI:28938"/>
        <dbReference type="ChEBI" id="CHEBI:74411"/>
        <dbReference type="ChEBI" id="CHEBI:82852"/>
        <dbReference type="EC" id="3.5.4.33"/>
    </reaction>
</comment>
<feature type="domain" description="CMP/dCMP-type deaminase" evidence="9">
    <location>
        <begin position="7"/>
        <end position="117"/>
    </location>
</feature>
<evidence type="ECO:0000256" key="6">
    <source>
        <dbReference type="ARBA" id="ARBA00022833"/>
    </source>
</evidence>
<dbReference type="EC" id="3.5.4.33" evidence="8"/>
<keyword evidence="6 8" id="KW-0862">Zinc</keyword>
<keyword evidence="5 8" id="KW-0378">Hydrolase</keyword>
<feature type="binding site" evidence="8">
    <location>
        <position position="88"/>
    </location>
    <ligand>
        <name>Zn(2+)</name>
        <dbReference type="ChEBI" id="CHEBI:29105"/>
        <note>catalytic</note>
    </ligand>
</feature>